<comment type="domain">
    <text evidence="7">The DHHC domain is required for palmitoyltransferase activity.</text>
</comment>
<evidence type="ECO:0000313" key="9">
    <source>
        <dbReference type="EnsemblMetazoa" id="XP_030836109"/>
    </source>
</evidence>
<dbReference type="AlphaFoldDB" id="A0A7M7SWA2"/>
<reference evidence="10" key="1">
    <citation type="submission" date="2015-02" db="EMBL/GenBank/DDBJ databases">
        <title>Genome sequencing for Strongylocentrotus purpuratus.</title>
        <authorList>
            <person name="Murali S."/>
            <person name="Liu Y."/>
            <person name="Vee V."/>
            <person name="English A."/>
            <person name="Wang M."/>
            <person name="Skinner E."/>
            <person name="Han Y."/>
            <person name="Muzny D.M."/>
            <person name="Worley K.C."/>
            <person name="Gibbs R.A."/>
        </authorList>
    </citation>
    <scope>NUCLEOTIDE SEQUENCE</scope>
</reference>
<evidence type="ECO:0000256" key="1">
    <source>
        <dbReference type="ARBA" id="ARBA00004141"/>
    </source>
</evidence>
<dbReference type="GO" id="GO:0005783">
    <property type="term" value="C:endoplasmic reticulum"/>
    <property type="evidence" value="ECO:0000318"/>
    <property type="project" value="GO_Central"/>
</dbReference>
<dbReference type="GO" id="GO:0016020">
    <property type="term" value="C:membrane"/>
    <property type="evidence" value="ECO:0007669"/>
    <property type="project" value="UniProtKB-SubCell"/>
</dbReference>
<keyword evidence="3 7" id="KW-0812">Transmembrane</keyword>
<proteinExistence type="inferred from homology"/>
<evidence type="ECO:0000256" key="5">
    <source>
        <dbReference type="ARBA" id="ARBA00023136"/>
    </source>
</evidence>
<comment type="subcellular location">
    <subcellularLocation>
        <location evidence="1">Membrane</location>
        <topology evidence="1">Multi-pass membrane protein</topology>
    </subcellularLocation>
</comment>
<dbReference type="Pfam" id="PF01529">
    <property type="entry name" value="DHHC"/>
    <property type="match status" value="1"/>
</dbReference>
<dbReference type="InterPro" id="IPR001594">
    <property type="entry name" value="Palmitoyltrfase_DHHC"/>
</dbReference>
<dbReference type="GO" id="GO:0016188">
    <property type="term" value="P:synaptic vesicle maturation"/>
    <property type="evidence" value="ECO:0000318"/>
    <property type="project" value="GO_Central"/>
</dbReference>
<feature type="domain" description="Palmitoyltransferase DHHC" evidence="8">
    <location>
        <begin position="125"/>
        <end position="245"/>
    </location>
</feature>
<evidence type="ECO:0000256" key="6">
    <source>
        <dbReference type="ARBA" id="ARBA00023315"/>
    </source>
</evidence>
<accession>A0A7M7SWA2</accession>
<dbReference type="Proteomes" id="UP000007110">
    <property type="component" value="Unassembled WGS sequence"/>
</dbReference>
<feature type="transmembrane region" description="Helical" evidence="7">
    <location>
        <begin position="12"/>
        <end position="30"/>
    </location>
</feature>
<dbReference type="InterPro" id="IPR039859">
    <property type="entry name" value="PFA4/ZDH16/20/ERF2-like"/>
</dbReference>
<evidence type="ECO:0000256" key="7">
    <source>
        <dbReference type="RuleBase" id="RU079119"/>
    </source>
</evidence>
<organism evidence="9 10">
    <name type="scientific">Strongylocentrotus purpuratus</name>
    <name type="common">Purple sea urchin</name>
    <dbReference type="NCBI Taxonomy" id="7668"/>
    <lineage>
        <taxon>Eukaryota</taxon>
        <taxon>Metazoa</taxon>
        <taxon>Echinodermata</taxon>
        <taxon>Eleutherozoa</taxon>
        <taxon>Echinozoa</taxon>
        <taxon>Echinoidea</taxon>
        <taxon>Euechinoidea</taxon>
        <taxon>Echinacea</taxon>
        <taxon>Camarodonta</taxon>
        <taxon>Echinidea</taxon>
        <taxon>Strongylocentrotidae</taxon>
        <taxon>Strongylocentrotus</taxon>
    </lineage>
</organism>
<feature type="transmembrane region" description="Helical" evidence="7">
    <location>
        <begin position="170"/>
        <end position="196"/>
    </location>
</feature>
<dbReference type="OrthoDB" id="9909019at2759"/>
<dbReference type="PROSITE" id="PS50216">
    <property type="entry name" value="DHHC"/>
    <property type="match status" value="1"/>
</dbReference>
<evidence type="ECO:0000256" key="3">
    <source>
        <dbReference type="ARBA" id="ARBA00022692"/>
    </source>
</evidence>
<evidence type="ECO:0000259" key="8">
    <source>
        <dbReference type="Pfam" id="PF01529"/>
    </source>
</evidence>
<reference evidence="9" key="2">
    <citation type="submission" date="2021-01" db="UniProtKB">
        <authorList>
            <consortium name="EnsemblMetazoa"/>
        </authorList>
    </citation>
    <scope>IDENTIFICATION</scope>
</reference>
<dbReference type="EnsemblMetazoa" id="XM_030980249">
    <property type="protein sequence ID" value="XP_030836109"/>
    <property type="gene ID" value="LOC757282"/>
</dbReference>
<keyword evidence="5 7" id="KW-0472">Membrane</keyword>
<dbReference type="GO" id="GO:0006612">
    <property type="term" value="P:protein targeting to membrane"/>
    <property type="evidence" value="ECO:0000318"/>
    <property type="project" value="GO_Central"/>
</dbReference>
<evidence type="ECO:0000256" key="2">
    <source>
        <dbReference type="ARBA" id="ARBA00022679"/>
    </source>
</evidence>
<name>A0A7M7SWA2_STRPU</name>
<dbReference type="FunCoup" id="A0A7M7SWA2">
    <property type="interactions" value="1718"/>
</dbReference>
<comment type="similarity">
    <text evidence="7">Belongs to the DHHC palmitoyltransferase family.</text>
</comment>
<dbReference type="GeneID" id="757282"/>
<evidence type="ECO:0000256" key="4">
    <source>
        <dbReference type="ARBA" id="ARBA00022989"/>
    </source>
</evidence>
<dbReference type="GO" id="GO:0005794">
    <property type="term" value="C:Golgi apparatus"/>
    <property type="evidence" value="ECO:0000318"/>
    <property type="project" value="GO_Central"/>
</dbReference>
<dbReference type="GO" id="GO:0019706">
    <property type="term" value="F:protein-cysteine S-palmitoyltransferase activity"/>
    <property type="evidence" value="ECO:0000318"/>
    <property type="project" value="GO_Central"/>
</dbReference>
<keyword evidence="10" id="KW-1185">Reference proteome</keyword>
<feature type="transmembrane region" description="Helical" evidence="7">
    <location>
        <begin position="50"/>
        <end position="68"/>
    </location>
</feature>
<dbReference type="KEGG" id="spu:757282"/>
<dbReference type="OMA" id="CFVVMHI"/>
<keyword evidence="2 7" id="KW-0808">Transferase</keyword>
<dbReference type="EC" id="2.3.1.225" evidence="7"/>
<sequence length="290" mass="33874">MGALQNCMRVVGWIPVIFISAVIAWSYYAYVVELCIFTLAKADQRYAQMVFYLLFYHVFLAMFCWSYWQTVFTPLRVIPERFFLSSSELHRFESEDRTENQVEILREICREKRLPVFTRTYGGGMRFCNSCKAIKPDRCHHCSVCNKCILKMDHHCPWVNNCVGYANYKFFVLFLLYAVFYCMYVALTVLPFFIQFWSGGLSNESGRFHILFLFFAAVMFGISTSVLCCMHTHLSLTNRSTLESFRAPVFRPMVQTGGFSHGSFGDNFKEVFGDKKLYWLFLCSQAKVMV</sequence>
<comment type="catalytic activity">
    <reaction evidence="7">
        <text>L-cysteinyl-[protein] + hexadecanoyl-CoA = S-hexadecanoyl-L-cysteinyl-[protein] + CoA</text>
        <dbReference type="Rhea" id="RHEA:36683"/>
        <dbReference type="Rhea" id="RHEA-COMP:10131"/>
        <dbReference type="Rhea" id="RHEA-COMP:11032"/>
        <dbReference type="ChEBI" id="CHEBI:29950"/>
        <dbReference type="ChEBI" id="CHEBI:57287"/>
        <dbReference type="ChEBI" id="CHEBI:57379"/>
        <dbReference type="ChEBI" id="CHEBI:74151"/>
        <dbReference type="EC" id="2.3.1.225"/>
    </reaction>
</comment>
<keyword evidence="6 7" id="KW-0012">Acyltransferase</keyword>
<feature type="transmembrane region" description="Helical" evidence="7">
    <location>
        <begin position="208"/>
        <end position="230"/>
    </location>
</feature>
<dbReference type="RefSeq" id="XP_030836109.1">
    <property type="nucleotide sequence ID" value="XM_030980249.1"/>
</dbReference>
<evidence type="ECO:0000313" key="10">
    <source>
        <dbReference type="Proteomes" id="UP000007110"/>
    </source>
</evidence>
<dbReference type="InParanoid" id="A0A7M7SWA2"/>
<keyword evidence="4 7" id="KW-1133">Transmembrane helix</keyword>
<dbReference type="PANTHER" id="PTHR12246">
    <property type="entry name" value="PALMITOYLTRANSFERASE ZDHHC16"/>
    <property type="match status" value="1"/>
</dbReference>
<protein>
    <recommendedName>
        <fullName evidence="7">Palmitoyltransferase</fullName>
        <ecNumber evidence="7">2.3.1.225</ecNumber>
    </recommendedName>
</protein>